<comment type="caution">
    <text evidence="1">The sequence shown here is derived from an EMBL/GenBank/DDBJ whole genome shotgun (WGS) entry which is preliminary data.</text>
</comment>
<sequence length="49" mass="5984">MQKVFYKLYKTQILDVEDKMLGIRNCTMYKVECIMILEIRSKRLEKAIR</sequence>
<dbReference type="AlphaFoldDB" id="K1LHX1"/>
<proteinExistence type="predicted"/>
<dbReference type="HOGENOM" id="CLU_3132763_0_0_10"/>
<dbReference type="Proteomes" id="UP000006085">
    <property type="component" value="Unassembled WGS sequence"/>
</dbReference>
<keyword evidence="2" id="KW-1185">Reference proteome</keyword>
<accession>K1LHX1</accession>
<dbReference type="EMBL" id="AGYA01000037">
    <property type="protein sequence ID" value="EKB54236.1"/>
    <property type="molecule type" value="Genomic_DNA"/>
</dbReference>
<gene>
    <name evidence="1" type="ORF">HMPREF9699_02048</name>
</gene>
<evidence type="ECO:0000313" key="2">
    <source>
        <dbReference type="Proteomes" id="UP000006085"/>
    </source>
</evidence>
<name>K1LHX1_9FLAO</name>
<organism evidence="1 2">
    <name type="scientific">Bergeyella zoohelcum ATCC 43767</name>
    <dbReference type="NCBI Taxonomy" id="883096"/>
    <lineage>
        <taxon>Bacteria</taxon>
        <taxon>Pseudomonadati</taxon>
        <taxon>Bacteroidota</taxon>
        <taxon>Flavobacteriia</taxon>
        <taxon>Flavobacteriales</taxon>
        <taxon>Weeksellaceae</taxon>
        <taxon>Bergeyella</taxon>
    </lineage>
</organism>
<evidence type="ECO:0000313" key="1">
    <source>
        <dbReference type="EMBL" id="EKB54236.1"/>
    </source>
</evidence>
<protein>
    <submittedName>
        <fullName evidence="1">Uncharacterized protein</fullName>
    </submittedName>
</protein>
<reference evidence="1 2" key="1">
    <citation type="submission" date="2012-07" db="EMBL/GenBank/DDBJ databases">
        <title>The Genome Sequence of Bergeyella zoohelcum ATCC 43767.</title>
        <authorList>
            <consortium name="The Broad Institute Genome Sequencing Platform"/>
            <person name="Earl A."/>
            <person name="Ward D."/>
            <person name="Feldgarden M."/>
            <person name="Gevers D."/>
            <person name="Huys G."/>
            <person name="Walker B."/>
            <person name="Young S.K."/>
            <person name="Zeng Q."/>
            <person name="Gargeya S."/>
            <person name="Fitzgerald M."/>
            <person name="Haas B."/>
            <person name="Abouelleil A."/>
            <person name="Alvarado L."/>
            <person name="Arachchi H.M."/>
            <person name="Berlin A.M."/>
            <person name="Chapman S.B."/>
            <person name="Goldberg J."/>
            <person name="Griggs A."/>
            <person name="Gujja S."/>
            <person name="Hansen M."/>
            <person name="Howarth C."/>
            <person name="Imamovic A."/>
            <person name="Larimer J."/>
            <person name="McCowen C."/>
            <person name="Montmayeur A."/>
            <person name="Murphy C."/>
            <person name="Neiman D."/>
            <person name="Pearson M."/>
            <person name="Priest M."/>
            <person name="Roberts A."/>
            <person name="Saif S."/>
            <person name="Shea T."/>
            <person name="Sisk P."/>
            <person name="Sykes S."/>
            <person name="Wortman J."/>
            <person name="Nusbaum C."/>
            <person name="Birren B."/>
        </authorList>
    </citation>
    <scope>NUCLEOTIDE SEQUENCE [LARGE SCALE GENOMIC DNA]</scope>
    <source>
        <strain evidence="1 2">ATCC 43767</strain>
    </source>
</reference>